<dbReference type="InterPro" id="IPR000843">
    <property type="entry name" value="HTH_LacI"/>
</dbReference>
<dbReference type="InterPro" id="IPR046335">
    <property type="entry name" value="LacI/GalR-like_sensor"/>
</dbReference>
<dbReference type="PROSITE" id="PS50932">
    <property type="entry name" value="HTH_LACI_2"/>
    <property type="match status" value="1"/>
</dbReference>
<sequence length="334" mass="35300">MTRIRNIKELAELAGVSTGTVSRALAGSELISLKTRQRIQALADEHGFRPNVMARNLRIQRTGAIGVLIPLGHETGQHISDPFFITMLGLLADALTERGYDLLLSRVIPTDTAWLERFVDSGRVDGLIVIGQSDQAATLDKVAARYKPLVVWGGYTPGQVHCSVGSDNAKGGELAAAHLIAQGCERIAFFGDPRAQEIGQRLEGCRAAMARAGLADQLSVLPAHLVAEVAHPDIAQFLGSTAQRPQGIVAASDVIAMSALSALADQGLSVPGDVRVIGYDGLAIGEQTVPRLTTVAQNLTAGAAHLVDMLLRRIAGEDTDSVVMDPELVVRASA</sequence>
<evidence type="ECO:0000256" key="2">
    <source>
        <dbReference type="ARBA" id="ARBA00023125"/>
    </source>
</evidence>
<reference evidence="6" key="1">
    <citation type="submission" date="2020-01" db="EMBL/GenBank/DDBJ databases">
        <title>Sphingomonas sp. strain CSW-10.</title>
        <authorList>
            <person name="Chen W.-M."/>
        </authorList>
    </citation>
    <scope>NUCLEOTIDE SEQUENCE [LARGE SCALE GENOMIC DNA]</scope>
    <source>
        <strain evidence="6">FSY-8</strain>
    </source>
</reference>
<keyword evidence="1" id="KW-0805">Transcription regulation</keyword>
<dbReference type="PANTHER" id="PTHR30146:SF120">
    <property type="entry name" value="ALANINE RACEMASE"/>
    <property type="match status" value="1"/>
</dbReference>
<dbReference type="PANTHER" id="PTHR30146">
    <property type="entry name" value="LACI-RELATED TRANSCRIPTIONAL REPRESSOR"/>
    <property type="match status" value="1"/>
</dbReference>
<dbReference type="Gene3D" id="1.10.260.40">
    <property type="entry name" value="lambda repressor-like DNA-binding domains"/>
    <property type="match status" value="1"/>
</dbReference>
<organism evidence="5 6">
    <name type="scientific">Novosphingobium ovatum</name>
    <dbReference type="NCBI Taxonomy" id="1908523"/>
    <lineage>
        <taxon>Bacteria</taxon>
        <taxon>Pseudomonadati</taxon>
        <taxon>Pseudomonadota</taxon>
        <taxon>Alphaproteobacteria</taxon>
        <taxon>Sphingomonadales</taxon>
        <taxon>Sphingomonadaceae</taxon>
        <taxon>Novosphingobium</taxon>
    </lineage>
</organism>
<evidence type="ECO:0000256" key="1">
    <source>
        <dbReference type="ARBA" id="ARBA00023015"/>
    </source>
</evidence>
<protein>
    <submittedName>
        <fullName evidence="5">Substrate-binding domain-containing protein</fullName>
    </submittedName>
</protein>
<keyword evidence="6" id="KW-1185">Reference proteome</keyword>
<keyword evidence="2" id="KW-0238">DNA-binding</keyword>
<dbReference type="Pfam" id="PF00356">
    <property type="entry name" value="LacI"/>
    <property type="match status" value="1"/>
</dbReference>
<dbReference type="InterPro" id="IPR028082">
    <property type="entry name" value="Peripla_BP_I"/>
</dbReference>
<evidence type="ECO:0000313" key="6">
    <source>
        <dbReference type="Proteomes" id="UP000753724"/>
    </source>
</evidence>
<proteinExistence type="predicted"/>
<dbReference type="CDD" id="cd01392">
    <property type="entry name" value="HTH_LacI"/>
    <property type="match status" value="1"/>
</dbReference>
<dbReference type="EMBL" id="JAAAPO010000004">
    <property type="protein sequence ID" value="NBC37124.1"/>
    <property type="molecule type" value="Genomic_DNA"/>
</dbReference>
<dbReference type="SUPFAM" id="SSF53822">
    <property type="entry name" value="Periplasmic binding protein-like I"/>
    <property type="match status" value="1"/>
</dbReference>
<comment type="caution">
    <text evidence="5">The sequence shown here is derived from an EMBL/GenBank/DDBJ whole genome shotgun (WGS) entry which is preliminary data.</text>
</comment>
<dbReference type="Gene3D" id="3.40.50.2300">
    <property type="match status" value="2"/>
</dbReference>
<keyword evidence="3" id="KW-0804">Transcription</keyword>
<evidence type="ECO:0000313" key="5">
    <source>
        <dbReference type="EMBL" id="NBC37124.1"/>
    </source>
</evidence>
<dbReference type="RefSeq" id="WP_161718895.1">
    <property type="nucleotide sequence ID" value="NZ_JAAAPO010000004.1"/>
</dbReference>
<dbReference type="PROSITE" id="PS00356">
    <property type="entry name" value="HTH_LACI_1"/>
    <property type="match status" value="1"/>
</dbReference>
<accession>A0ABW9XF04</accession>
<gene>
    <name evidence="5" type="ORF">GTZ99_11200</name>
</gene>
<evidence type="ECO:0000259" key="4">
    <source>
        <dbReference type="PROSITE" id="PS50932"/>
    </source>
</evidence>
<dbReference type="SMART" id="SM00354">
    <property type="entry name" value="HTH_LACI"/>
    <property type="match status" value="1"/>
</dbReference>
<feature type="domain" description="HTH lacI-type" evidence="4">
    <location>
        <begin position="5"/>
        <end position="59"/>
    </location>
</feature>
<dbReference type="SUPFAM" id="SSF47413">
    <property type="entry name" value="lambda repressor-like DNA-binding domains"/>
    <property type="match status" value="1"/>
</dbReference>
<name>A0ABW9XF04_9SPHN</name>
<dbReference type="Pfam" id="PF13377">
    <property type="entry name" value="Peripla_BP_3"/>
    <property type="match status" value="1"/>
</dbReference>
<dbReference type="Proteomes" id="UP000753724">
    <property type="component" value="Unassembled WGS sequence"/>
</dbReference>
<evidence type="ECO:0000256" key="3">
    <source>
        <dbReference type="ARBA" id="ARBA00023163"/>
    </source>
</evidence>
<dbReference type="InterPro" id="IPR010982">
    <property type="entry name" value="Lambda_DNA-bd_dom_sf"/>
</dbReference>